<evidence type="ECO:0000256" key="1">
    <source>
        <dbReference type="ARBA" id="ARBA00000085"/>
    </source>
</evidence>
<dbReference type="PROSITE" id="PS50109">
    <property type="entry name" value="HIS_KIN"/>
    <property type="match status" value="1"/>
</dbReference>
<dbReference type="Proteomes" id="UP000255234">
    <property type="component" value="Unassembled WGS sequence"/>
</dbReference>
<feature type="domain" description="HAMP" evidence="12">
    <location>
        <begin position="195"/>
        <end position="247"/>
    </location>
</feature>
<dbReference type="AlphaFoldDB" id="A0A378P0Z9"/>
<evidence type="ECO:0000256" key="2">
    <source>
        <dbReference type="ARBA" id="ARBA00004370"/>
    </source>
</evidence>
<accession>A0A378P0Z9</accession>
<dbReference type="GO" id="GO:0016020">
    <property type="term" value="C:membrane"/>
    <property type="evidence" value="ECO:0007669"/>
    <property type="project" value="UniProtKB-SubCell"/>
</dbReference>
<dbReference type="PANTHER" id="PTHR45436">
    <property type="entry name" value="SENSOR HISTIDINE KINASE YKOH"/>
    <property type="match status" value="1"/>
</dbReference>
<keyword evidence="7 13" id="KW-0418">Kinase</keyword>
<dbReference type="RefSeq" id="WP_115152075.1">
    <property type="nucleotide sequence ID" value="NZ_UGPP01000001.1"/>
</dbReference>
<evidence type="ECO:0000256" key="7">
    <source>
        <dbReference type="ARBA" id="ARBA00022777"/>
    </source>
</evidence>
<evidence type="ECO:0000259" key="11">
    <source>
        <dbReference type="PROSITE" id="PS50109"/>
    </source>
</evidence>
<evidence type="ECO:0000256" key="5">
    <source>
        <dbReference type="ARBA" id="ARBA00022679"/>
    </source>
</evidence>
<evidence type="ECO:0000256" key="3">
    <source>
        <dbReference type="ARBA" id="ARBA00012438"/>
    </source>
</evidence>
<dbReference type="InterPro" id="IPR050428">
    <property type="entry name" value="TCS_sensor_his_kinase"/>
</dbReference>
<sequence>MSKLINKILLIMSTILILFVVSFSAVFGYLFFQHSQNIESSRLESTALSLADILSKSTGNNPLTNIYNANVLQLVNILEQGEIWLVDKNTLQIVGSRFNPALTYDQLPAQAANDLQSILNGQNIRTQTFNIYTQPHYTTIGVPIYDSEGNVKGALLFHSKMPTLKFSWYDGIALMLFCSIVLFVILILLLKVLLKKYVLPLEVLNQFIEKILHHNYTSHIKTKASDEIAQLAQNLNRLSLYLQNLETTSKAKAQSDNNLIIKTAYKLHTPLKELKHDIQELAQKKSNIPESYLKQMQKNIDKLDMIANNLLDLSQLDNKDFTLQKDLLNLIEILQDSIKAREKVAKEQNIKIDLKISLAKEIILFTGDKNRLKQMFCETLDKALQIYPQKSDLIIKILEDDNNYYIYMQNNNDEISVEHLPEMFPQFYQTAEDDTILNSIELKIAQHLASLHQIKLTTEKQSDKYTVFKFTINK</sequence>
<comment type="subcellular location">
    <subcellularLocation>
        <location evidence="2">Membrane</location>
    </subcellularLocation>
</comment>
<keyword evidence="6 10" id="KW-0812">Transmembrane</keyword>
<protein>
    <recommendedName>
        <fullName evidence="3">histidine kinase</fullName>
        <ecNumber evidence="3">2.7.13.3</ecNumber>
    </recommendedName>
</protein>
<proteinExistence type="predicted"/>
<dbReference type="InterPro" id="IPR003660">
    <property type="entry name" value="HAMP_dom"/>
</dbReference>
<evidence type="ECO:0000256" key="4">
    <source>
        <dbReference type="ARBA" id="ARBA00022553"/>
    </source>
</evidence>
<feature type="domain" description="Histidine kinase" evidence="11">
    <location>
        <begin position="262"/>
        <end position="474"/>
    </location>
</feature>
<dbReference type="SUPFAM" id="SSF55874">
    <property type="entry name" value="ATPase domain of HSP90 chaperone/DNA topoisomerase II/histidine kinase"/>
    <property type="match status" value="1"/>
</dbReference>
<organism evidence="13 14">
    <name type="scientific">Megamonas hypermegale</name>
    <dbReference type="NCBI Taxonomy" id="158847"/>
    <lineage>
        <taxon>Bacteria</taxon>
        <taxon>Bacillati</taxon>
        <taxon>Bacillota</taxon>
        <taxon>Negativicutes</taxon>
        <taxon>Selenomonadales</taxon>
        <taxon>Selenomonadaceae</taxon>
        <taxon>Megamonas</taxon>
    </lineage>
</organism>
<dbReference type="Gene3D" id="3.30.565.10">
    <property type="entry name" value="Histidine kinase-like ATPase, C-terminal domain"/>
    <property type="match status" value="1"/>
</dbReference>
<keyword evidence="10" id="KW-0472">Membrane</keyword>
<feature type="transmembrane region" description="Helical" evidence="10">
    <location>
        <begin position="9"/>
        <end position="32"/>
    </location>
</feature>
<evidence type="ECO:0000256" key="10">
    <source>
        <dbReference type="SAM" id="Phobius"/>
    </source>
</evidence>
<keyword evidence="9" id="KW-0902">Two-component regulatory system</keyword>
<dbReference type="InterPro" id="IPR036890">
    <property type="entry name" value="HATPase_C_sf"/>
</dbReference>
<gene>
    <name evidence="13" type="primary">baeS</name>
    <name evidence="13" type="ORF">NCTC10571_02124</name>
</gene>
<dbReference type="SUPFAM" id="SSF158472">
    <property type="entry name" value="HAMP domain-like"/>
    <property type="match status" value="1"/>
</dbReference>
<dbReference type="EMBL" id="UGPP01000001">
    <property type="protein sequence ID" value="STY71938.1"/>
    <property type="molecule type" value="Genomic_DNA"/>
</dbReference>
<dbReference type="InterPro" id="IPR003594">
    <property type="entry name" value="HATPase_dom"/>
</dbReference>
<evidence type="ECO:0000256" key="9">
    <source>
        <dbReference type="ARBA" id="ARBA00023012"/>
    </source>
</evidence>
<dbReference type="PANTHER" id="PTHR45436:SF5">
    <property type="entry name" value="SENSOR HISTIDINE KINASE TRCS"/>
    <property type="match status" value="1"/>
</dbReference>
<evidence type="ECO:0000259" key="12">
    <source>
        <dbReference type="PROSITE" id="PS50885"/>
    </source>
</evidence>
<keyword evidence="8 10" id="KW-1133">Transmembrane helix</keyword>
<reference evidence="13 14" key="1">
    <citation type="submission" date="2018-06" db="EMBL/GenBank/DDBJ databases">
        <authorList>
            <consortium name="Pathogen Informatics"/>
            <person name="Doyle S."/>
        </authorList>
    </citation>
    <scope>NUCLEOTIDE SEQUENCE [LARGE SCALE GENOMIC DNA]</scope>
    <source>
        <strain evidence="13 14">NCTC10571</strain>
    </source>
</reference>
<dbReference type="CDD" id="cd06225">
    <property type="entry name" value="HAMP"/>
    <property type="match status" value="1"/>
</dbReference>
<evidence type="ECO:0000313" key="13">
    <source>
        <dbReference type="EMBL" id="STY71938.1"/>
    </source>
</evidence>
<dbReference type="PROSITE" id="PS50885">
    <property type="entry name" value="HAMP"/>
    <property type="match status" value="1"/>
</dbReference>
<comment type="catalytic activity">
    <reaction evidence="1">
        <text>ATP + protein L-histidine = ADP + protein N-phospho-L-histidine.</text>
        <dbReference type="EC" id="2.7.13.3"/>
    </reaction>
</comment>
<dbReference type="InterPro" id="IPR005467">
    <property type="entry name" value="His_kinase_dom"/>
</dbReference>
<evidence type="ECO:0000256" key="6">
    <source>
        <dbReference type="ARBA" id="ARBA00022692"/>
    </source>
</evidence>
<keyword evidence="4" id="KW-0597">Phosphoprotein</keyword>
<dbReference type="EC" id="2.7.13.3" evidence="3"/>
<dbReference type="Gene3D" id="6.10.340.10">
    <property type="match status" value="1"/>
</dbReference>
<keyword evidence="5 13" id="KW-0808">Transferase</keyword>
<evidence type="ECO:0000256" key="8">
    <source>
        <dbReference type="ARBA" id="ARBA00022989"/>
    </source>
</evidence>
<name>A0A378P0Z9_9FIRM</name>
<evidence type="ECO:0000313" key="14">
    <source>
        <dbReference type="Proteomes" id="UP000255234"/>
    </source>
</evidence>
<dbReference type="Pfam" id="PF02518">
    <property type="entry name" value="HATPase_c"/>
    <property type="match status" value="1"/>
</dbReference>
<feature type="transmembrane region" description="Helical" evidence="10">
    <location>
        <begin position="166"/>
        <end position="190"/>
    </location>
</feature>
<dbReference type="GO" id="GO:0004673">
    <property type="term" value="F:protein histidine kinase activity"/>
    <property type="evidence" value="ECO:0007669"/>
    <property type="project" value="UniProtKB-EC"/>
</dbReference>
<dbReference type="GO" id="GO:0000160">
    <property type="term" value="P:phosphorelay signal transduction system"/>
    <property type="evidence" value="ECO:0007669"/>
    <property type="project" value="UniProtKB-KW"/>
</dbReference>